<gene>
    <name evidence="2" type="ORF">B296_00037211</name>
</gene>
<evidence type="ECO:0000313" key="2">
    <source>
        <dbReference type="EMBL" id="RRT55694.1"/>
    </source>
</evidence>
<protein>
    <recommendedName>
        <fullName evidence="4">Retrotransposon gag domain-containing protein</fullName>
    </recommendedName>
</protein>
<reference evidence="2 3" key="1">
    <citation type="journal article" date="2014" name="Agronomy (Basel)">
        <title>A Draft Genome Sequence for Ensete ventricosum, the Drought-Tolerant Tree Against Hunger.</title>
        <authorList>
            <person name="Harrison J."/>
            <person name="Moore K.A."/>
            <person name="Paszkiewicz K."/>
            <person name="Jones T."/>
            <person name="Grant M."/>
            <person name="Ambacheew D."/>
            <person name="Muzemil S."/>
            <person name="Studholme D.J."/>
        </authorList>
    </citation>
    <scope>NUCLEOTIDE SEQUENCE [LARGE SCALE GENOMIC DNA]</scope>
</reference>
<evidence type="ECO:0000313" key="3">
    <source>
        <dbReference type="Proteomes" id="UP000287651"/>
    </source>
</evidence>
<name>A0A426YVG2_ENSVE</name>
<proteinExistence type="predicted"/>
<evidence type="ECO:0008006" key="4">
    <source>
        <dbReference type="Google" id="ProtNLM"/>
    </source>
</evidence>
<evidence type="ECO:0000256" key="1">
    <source>
        <dbReference type="SAM" id="MobiDB-lite"/>
    </source>
</evidence>
<dbReference type="Proteomes" id="UP000287651">
    <property type="component" value="Unassembled WGS sequence"/>
</dbReference>
<sequence length="237" mass="25647">MSQDRISNLFPSRVTKEAIPPTPIAVTMPQITTAPSAPHPRLADGGQSTLTPDRYWRLFTDPGLTPLGLTAPQSSCRGGLPRAGPSSTGLDEDDTGYHPPYSLACLDNDPSPTGAPVAPYQPRGVLGALSLTKELEQNFLANARPKPTVASLLGIAQGRDEPLAQFVNRFATETQAIPDAHPSLIIQAFLMGIRPSKLFWSLVKKPPTTVPEMMQRANHFITAEILIVGKREEQKRP</sequence>
<feature type="region of interest" description="Disordered" evidence="1">
    <location>
        <begin position="69"/>
        <end position="94"/>
    </location>
</feature>
<dbReference type="EMBL" id="AMZH03009966">
    <property type="protein sequence ID" value="RRT55694.1"/>
    <property type="molecule type" value="Genomic_DNA"/>
</dbReference>
<dbReference type="AlphaFoldDB" id="A0A426YVG2"/>
<comment type="caution">
    <text evidence="2">The sequence shown here is derived from an EMBL/GenBank/DDBJ whole genome shotgun (WGS) entry which is preliminary data.</text>
</comment>
<organism evidence="2 3">
    <name type="scientific">Ensete ventricosum</name>
    <name type="common">Abyssinian banana</name>
    <name type="synonym">Musa ensete</name>
    <dbReference type="NCBI Taxonomy" id="4639"/>
    <lineage>
        <taxon>Eukaryota</taxon>
        <taxon>Viridiplantae</taxon>
        <taxon>Streptophyta</taxon>
        <taxon>Embryophyta</taxon>
        <taxon>Tracheophyta</taxon>
        <taxon>Spermatophyta</taxon>
        <taxon>Magnoliopsida</taxon>
        <taxon>Liliopsida</taxon>
        <taxon>Zingiberales</taxon>
        <taxon>Musaceae</taxon>
        <taxon>Ensete</taxon>
    </lineage>
</organism>
<accession>A0A426YVG2</accession>